<evidence type="ECO:0000256" key="1">
    <source>
        <dbReference type="SAM" id="MobiDB-lite"/>
    </source>
</evidence>
<dbReference type="EMBL" id="AM711867">
    <property type="protein sequence ID" value="CAN00771.1"/>
    <property type="molecule type" value="Genomic_DNA"/>
</dbReference>
<organism evidence="2 3">
    <name type="scientific">Clavibacter michiganensis subsp. michiganensis (strain NCPPB 382)</name>
    <dbReference type="NCBI Taxonomy" id="443906"/>
    <lineage>
        <taxon>Bacteria</taxon>
        <taxon>Bacillati</taxon>
        <taxon>Actinomycetota</taxon>
        <taxon>Actinomycetes</taxon>
        <taxon>Micrococcales</taxon>
        <taxon>Microbacteriaceae</taxon>
        <taxon>Clavibacter</taxon>
    </lineage>
</organism>
<feature type="region of interest" description="Disordered" evidence="1">
    <location>
        <begin position="752"/>
        <end position="776"/>
    </location>
</feature>
<dbReference type="HOGENOM" id="CLU_346386_0_0_11"/>
<dbReference type="KEGG" id="cmi:CMM_0738"/>
<accession>A5CNX7</accession>
<reference evidence="2 3" key="1">
    <citation type="journal article" date="2008" name="J. Bacteriol.">
        <title>The genome sequence of the tomato-pathogenic actinomycete Clavibacter michiganensis subsp. michiganensis NCPPB382 reveals a large island involved in pathogenicity.</title>
        <authorList>
            <person name="Gartemann K.H."/>
            <person name="Abt B."/>
            <person name="Bekel T."/>
            <person name="Burger A."/>
            <person name="Engemann J."/>
            <person name="Flugel M."/>
            <person name="Gaigalat L."/>
            <person name="Goesmann A."/>
            <person name="Grafen I."/>
            <person name="Kalinowski J."/>
            <person name="Kaup O."/>
            <person name="Kirchner O."/>
            <person name="Krause L."/>
            <person name="Linke B."/>
            <person name="McHardy A."/>
            <person name="Meyer F."/>
            <person name="Pohle S."/>
            <person name="Ruckert C."/>
            <person name="Schneiker S."/>
            <person name="Zellermann E.M."/>
            <person name="Puhler A."/>
            <person name="Eichenlaub R."/>
            <person name="Kaiser O."/>
            <person name="Bartels D."/>
        </authorList>
    </citation>
    <scope>NUCLEOTIDE SEQUENCE [LARGE SCALE GENOMIC DNA]</scope>
    <source>
        <strain evidence="2 3">NCPPB 382</strain>
    </source>
</reference>
<dbReference type="Proteomes" id="UP000001564">
    <property type="component" value="Chromosome"/>
</dbReference>
<name>A5CNX7_CLAM3</name>
<protein>
    <recommendedName>
        <fullName evidence="4">Preprotein translocase subunit SecA</fullName>
    </recommendedName>
</protein>
<evidence type="ECO:0000313" key="3">
    <source>
        <dbReference type="Proteomes" id="UP000001564"/>
    </source>
</evidence>
<keyword evidence="3" id="KW-1185">Reference proteome</keyword>
<sequence length="776" mass="86463">MPEFVARGPKTIQRIINEMLDIIGDADMFDVIELMRLREVPITLDGYRESLADHQPAAIELVAVLMRAHGARRAIGANSNANPASSIPLLHDLARQLFGLGQFTLLAEAQSNTHGPLTALAATYVGHELNVRNKQYTHIQERLNNSLFAEEGVSALMLTALGFTYDDFLVVRAAIQKLYVDRFFEARDKLGEISQEWAGGGFATQTDARIAEGREAVESLTLHPGSRASFTADDIAAMTPISLETVLNVLTAFSVSFNGQQDPETVIKSFLRGSNVFNTAALFQDETDHFITLSMPIGTDCLRQVVETALKSDSKLWRKYDRIRAVESERLALEALRSLFGEAKSYENLKYYRPNPGVEAERLNSSATSISGYAEQTEADILFLVEDVAVCVEVKARSVSHQAREGHVQRLSADLRATIGEATSQALRLEGLIRTNAGLWLQDKSWLDLSNVREIRSVAVCLDDFGPLATGLDELVRSGVIESDRFPWITSIHDLMIIADVLDRPAEFLLYLRRRTESEVSLKYSAVDELDMFMLFLSGQMYVEPDPDRVQAEFMGIPPASRHERRRYADSAIPTQVMTHTDSLDAWIYYKAGLVEEVAEKPIFASNPSLLQIVDFLHEGFKPGWFRFSADLLNLAEDAQARVVKSRNQIISDSKRDAKPHTAVLAFAGSWGYPTLFLGSQPGGMPRDAASKRLATYALAKKHQLKSDRALMVLFDLHGSICSVRYDNRAPEEDEQMGEMGKRIGLMPVEYMSRSVPPSAQRSTKRLSPKGKRGRR</sequence>
<dbReference type="eggNOG" id="COG0474">
    <property type="taxonomic scope" value="Bacteria"/>
</dbReference>
<evidence type="ECO:0008006" key="4">
    <source>
        <dbReference type="Google" id="ProtNLM"/>
    </source>
</evidence>
<feature type="compositionally biased region" description="Basic residues" evidence="1">
    <location>
        <begin position="763"/>
        <end position="776"/>
    </location>
</feature>
<proteinExistence type="predicted"/>
<evidence type="ECO:0000313" key="2">
    <source>
        <dbReference type="EMBL" id="CAN00771.1"/>
    </source>
</evidence>
<dbReference type="AlphaFoldDB" id="A5CNX7"/>
<gene>
    <name evidence="2" type="ordered locus">CMM_0738</name>
</gene>